<evidence type="ECO:0000256" key="5">
    <source>
        <dbReference type="ARBA" id="ARBA00022982"/>
    </source>
</evidence>
<dbReference type="SUPFAM" id="SSF54862">
    <property type="entry name" value="4Fe-4S ferredoxins"/>
    <property type="match status" value="1"/>
</dbReference>
<dbReference type="EMBL" id="CP000852">
    <property type="protein sequence ID" value="ABW02534.1"/>
    <property type="molecule type" value="Genomic_DNA"/>
</dbReference>
<dbReference type="STRING" id="397948.Cmaq_1711"/>
<feature type="domain" description="4Fe-4S ferredoxin-type" evidence="8">
    <location>
        <begin position="57"/>
        <end position="86"/>
    </location>
</feature>
<evidence type="ECO:0000256" key="6">
    <source>
        <dbReference type="ARBA" id="ARBA00023004"/>
    </source>
</evidence>
<dbReference type="GO" id="GO:0051539">
    <property type="term" value="F:4 iron, 4 sulfur cluster binding"/>
    <property type="evidence" value="ECO:0007669"/>
    <property type="project" value="UniProtKB-KW"/>
</dbReference>
<dbReference type="InterPro" id="IPR017896">
    <property type="entry name" value="4Fe4S_Fe-S-bd"/>
</dbReference>
<keyword evidence="5" id="KW-0813">Transport</keyword>
<keyword evidence="3" id="KW-0479">Metal-binding</keyword>
<dbReference type="PROSITE" id="PS00198">
    <property type="entry name" value="4FE4S_FER_1"/>
    <property type="match status" value="1"/>
</dbReference>
<keyword evidence="4" id="KW-0677">Repeat</keyword>
<evidence type="ECO:0000256" key="7">
    <source>
        <dbReference type="ARBA" id="ARBA00023014"/>
    </source>
</evidence>
<keyword evidence="7" id="KW-0411">Iron-sulfur</keyword>
<evidence type="ECO:0000259" key="8">
    <source>
        <dbReference type="PROSITE" id="PS51379"/>
    </source>
</evidence>
<dbReference type="Proteomes" id="UP000001137">
    <property type="component" value="Chromosome"/>
</dbReference>
<dbReference type="PANTHER" id="PTHR43724:SF1">
    <property type="entry name" value="PYRUVATE SYNTHASE SUBUNIT PORD"/>
    <property type="match status" value="1"/>
</dbReference>
<dbReference type="Gene3D" id="3.30.70.20">
    <property type="match status" value="1"/>
</dbReference>
<dbReference type="AlphaFoldDB" id="A8MAF7"/>
<dbReference type="eggNOG" id="arCOG01605">
    <property type="taxonomic scope" value="Archaea"/>
</dbReference>
<dbReference type="Pfam" id="PF14697">
    <property type="entry name" value="Fer4_21"/>
    <property type="match status" value="1"/>
</dbReference>
<dbReference type="InterPro" id="IPR011898">
    <property type="entry name" value="PorD_KorD"/>
</dbReference>
<protein>
    <submittedName>
        <fullName evidence="9">Pyruvate ferredoxin/flavodoxin oxidoreductase, delta subunit</fullName>
    </submittedName>
</protein>
<reference evidence="9 10" key="1">
    <citation type="submission" date="2007-10" db="EMBL/GenBank/DDBJ databases">
        <title>Complete sequence of Caldivirga maquilingensis IC-167.</title>
        <authorList>
            <consortium name="US DOE Joint Genome Institute"/>
            <person name="Copeland A."/>
            <person name="Lucas S."/>
            <person name="Lapidus A."/>
            <person name="Barry K."/>
            <person name="Glavina del Rio T."/>
            <person name="Dalin E."/>
            <person name="Tice H."/>
            <person name="Pitluck S."/>
            <person name="Saunders E."/>
            <person name="Brettin T."/>
            <person name="Bruce D."/>
            <person name="Detter J.C."/>
            <person name="Han C."/>
            <person name="Schmutz J."/>
            <person name="Larimer F."/>
            <person name="Land M."/>
            <person name="Hauser L."/>
            <person name="Kyrpides N."/>
            <person name="Ivanova N."/>
            <person name="Biddle J.F."/>
            <person name="Zhang Z."/>
            <person name="Fitz-Gibbon S.T."/>
            <person name="Lowe T.M."/>
            <person name="Saltikov C."/>
            <person name="House C.H."/>
            <person name="Richardson P."/>
        </authorList>
    </citation>
    <scope>NUCLEOTIDE SEQUENCE [LARGE SCALE GENOMIC DNA]</scope>
    <source>
        <strain evidence="10">ATCC 700844 / DSM 13496 / JCM 10307 / IC-167</strain>
    </source>
</reference>
<dbReference type="KEGG" id="cma:Cmaq_1711"/>
<keyword evidence="6" id="KW-0408">Iron</keyword>
<evidence type="ECO:0000256" key="3">
    <source>
        <dbReference type="ARBA" id="ARBA00022723"/>
    </source>
</evidence>
<accession>A8MAF7</accession>
<evidence type="ECO:0000256" key="1">
    <source>
        <dbReference type="ARBA" id="ARBA00001966"/>
    </source>
</evidence>
<evidence type="ECO:0000313" key="9">
    <source>
        <dbReference type="EMBL" id="ABW02534.1"/>
    </source>
</evidence>
<feature type="domain" description="4Fe-4S ferredoxin-type" evidence="8">
    <location>
        <begin position="27"/>
        <end position="56"/>
    </location>
</feature>
<keyword evidence="2" id="KW-0004">4Fe-4S</keyword>
<evidence type="ECO:0000256" key="4">
    <source>
        <dbReference type="ARBA" id="ARBA00022737"/>
    </source>
</evidence>
<dbReference type="PROSITE" id="PS51379">
    <property type="entry name" value="4FE4S_FER_2"/>
    <property type="match status" value="2"/>
</dbReference>
<proteinExistence type="predicted"/>
<organism evidence="9 10">
    <name type="scientific">Caldivirga maquilingensis (strain ATCC 700844 / DSM 13496 / JCM 10307 / IC-167)</name>
    <dbReference type="NCBI Taxonomy" id="397948"/>
    <lineage>
        <taxon>Archaea</taxon>
        <taxon>Thermoproteota</taxon>
        <taxon>Thermoprotei</taxon>
        <taxon>Thermoproteales</taxon>
        <taxon>Thermoproteaceae</taxon>
        <taxon>Caldivirga</taxon>
    </lineage>
</organism>
<keyword evidence="9" id="KW-0670">Pyruvate</keyword>
<evidence type="ECO:0000256" key="2">
    <source>
        <dbReference type="ARBA" id="ARBA00022485"/>
    </source>
</evidence>
<dbReference type="GO" id="GO:0046872">
    <property type="term" value="F:metal ion binding"/>
    <property type="evidence" value="ECO:0007669"/>
    <property type="project" value="UniProtKB-KW"/>
</dbReference>
<evidence type="ECO:0000313" key="10">
    <source>
        <dbReference type="Proteomes" id="UP000001137"/>
    </source>
</evidence>
<dbReference type="InterPro" id="IPR017900">
    <property type="entry name" value="4Fe4S_Fe_S_CS"/>
</dbReference>
<gene>
    <name evidence="9" type="ordered locus">Cmaq_1711</name>
</gene>
<dbReference type="PANTHER" id="PTHR43724">
    <property type="entry name" value="PYRUVATE SYNTHASE SUBUNIT PORD"/>
    <property type="match status" value="1"/>
</dbReference>
<keyword evidence="5" id="KW-0249">Electron transport</keyword>
<dbReference type="HOGENOM" id="CLU_139698_1_1_2"/>
<dbReference type="NCBIfam" id="TIGR02179">
    <property type="entry name" value="PorD_KorD"/>
    <property type="match status" value="1"/>
</dbReference>
<name>A8MAF7_CALMQ</name>
<keyword evidence="10" id="KW-1185">Reference proteome</keyword>
<sequence>MSNIYVKYLLSRPAMGAGGKTGTWRVRKPIVNLDKCTKCGICWLYCPENVIDWLEDKTVAIDYDYCKGCGICADVCPVKAITMIDERVV</sequence>
<comment type="cofactor">
    <cofactor evidence="1">
        <name>[4Fe-4S] cluster</name>
        <dbReference type="ChEBI" id="CHEBI:49883"/>
    </cofactor>
</comment>
<dbReference type="GO" id="GO:0016625">
    <property type="term" value="F:oxidoreductase activity, acting on the aldehyde or oxo group of donors, iron-sulfur protein as acceptor"/>
    <property type="evidence" value="ECO:0007669"/>
    <property type="project" value="InterPro"/>
</dbReference>